<dbReference type="EMBL" id="FO203512">
    <property type="protein sequence ID" value="CCK76071.1"/>
    <property type="molecule type" value="Genomic_DNA"/>
</dbReference>
<accession>R4YMB4</accession>
<dbReference type="InterPro" id="IPR021796">
    <property type="entry name" value="Tll0287-like_dom"/>
</dbReference>
<reference evidence="3 4" key="1">
    <citation type="journal article" date="2013" name="Nat. Commun.">
        <title>Genome sequence and functional genomic analysis of the oil-degrading bacterium Oleispira antarctica.</title>
        <authorList>
            <person name="Kube M."/>
            <person name="Chernikova T.N."/>
            <person name="Al-Ramahi Y."/>
            <person name="Beloqui A."/>
            <person name="Lopez-Cortez N."/>
            <person name="Guazzaroni M.E."/>
            <person name="Heipieper H.J."/>
            <person name="Klages S."/>
            <person name="Kotsyurbenko O.R."/>
            <person name="Langer I."/>
            <person name="Nechitaylo T.Y."/>
            <person name="Lunsdorf H."/>
            <person name="Fernandez M."/>
            <person name="Juarez S."/>
            <person name="Ciordia S."/>
            <person name="Singer A."/>
            <person name="Kagan O."/>
            <person name="Egorova O."/>
            <person name="Petit P.A."/>
            <person name="Stogios P."/>
            <person name="Kim Y."/>
            <person name="Tchigvintsev A."/>
            <person name="Flick R."/>
            <person name="Denaro R."/>
            <person name="Genovese M."/>
            <person name="Albar J.P."/>
            <person name="Reva O.N."/>
            <person name="Martinez-Gomariz M."/>
            <person name="Tran H."/>
            <person name="Ferrer M."/>
            <person name="Savchenko A."/>
            <person name="Yakunin A.F."/>
            <person name="Yakimov M.M."/>
            <person name="Golyshina O.V."/>
            <person name="Reinhardt R."/>
            <person name="Golyshin P.N."/>
        </authorList>
    </citation>
    <scope>NUCLEOTIDE SEQUENCE [LARGE SCALE GENOMIC DNA]</scope>
</reference>
<protein>
    <recommendedName>
        <fullName evidence="2">Tll0287-like domain-containing protein</fullName>
    </recommendedName>
</protein>
<keyword evidence="4" id="KW-1185">Reference proteome</keyword>
<gene>
    <name evidence="3" type="ORF">OLEAN_C18950</name>
</gene>
<feature type="chain" id="PRO_5004374234" description="Tll0287-like domain-containing protein" evidence="1">
    <location>
        <begin position="22"/>
        <end position="191"/>
    </location>
</feature>
<keyword evidence="1" id="KW-0732">Signal</keyword>
<name>R4YMB4_OLEAN</name>
<dbReference type="Proteomes" id="UP000032749">
    <property type="component" value="Chromosome"/>
</dbReference>
<evidence type="ECO:0000256" key="1">
    <source>
        <dbReference type="SAM" id="SignalP"/>
    </source>
</evidence>
<proteinExistence type="predicted"/>
<dbReference type="AlphaFoldDB" id="R4YMB4"/>
<evidence type="ECO:0000313" key="4">
    <source>
        <dbReference type="Proteomes" id="UP000032749"/>
    </source>
</evidence>
<feature type="signal peptide" evidence="1">
    <location>
        <begin position="1"/>
        <end position="21"/>
    </location>
</feature>
<organism evidence="3 4">
    <name type="scientific">Oleispira antarctica RB-8</name>
    <dbReference type="NCBI Taxonomy" id="698738"/>
    <lineage>
        <taxon>Bacteria</taxon>
        <taxon>Pseudomonadati</taxon>
        <taxon>Pseudomonadota</taxon>
        <taxon>Gammaproteobacteria</taxon>
        <taxon>Oceanospirillales</taxon>
        <taxon>Oceanospirillaceae</taxon>
        <taxon>Oleispira</taxon>
    </lineage>
</organism>
<dbReference type="STRING" id="698738.OLEAN_C18950"/>
<dbReference type="KEGG" id="oai:OLEAN_C18950"/>
<feature type="domain" description="Tll0287-like" evidence="2">
    <location>
        <begin position="32"/>
        <end position="186"/>
    </location>
</feature>
<evidence type="ECO:0000259" key="2">
    <source>
        <dbReference type="Pfam" id="PF11845"/>
    </source>
</evidence>
<sequence length="191" mass="20434">MKKLIITSLSILCLQVFPVQANDNQPLVDQAKTHIKTLAVALKSTLQHGMKADGAAASVKLCNIQAPLITQASSAESGTSDWTISRTSLQLRSPANAPKAWIEQVLKDFDDRKKQGEDVNAIAHSEIRDGQYYFVKAIPTQAGCLACHGSNVAVDVKAKLAELYPNDKATGYSVGDIRGAFIASKPITAGE</sequence>
<evidence type="ECO:0000313" key="3">
    <source>
        <dbReference type="EMBL" id="CCK76071.1"/>
    </source>
</evidence>
<dbReference type="Pfam" id="PF11845">
    <property type="entry name" value="Tll0287-like"/>
    <property type="match status" value="1"/>
</dbReference>
<dbReference type="HOGENOM" id="CLU_109783_1_0_6"/>